<dbReference type="SUPFAM" id="SSF53448">
    <property type="entry name" value="Nucleotide-diphospho-sugar transferases"/>
    <property type="match status" value="1"/>
</dbReference>
<proteinExistence type="predicted"/>
<reference evidence="1 2" key="1">
    <citation type="journal article" date="2021" name="Sci. Rep.">
        <title>The genome of the diatom Chaetoceros tenuissimus carries an ancient integrated fragment of an extant virus.</title>
        <authorList>
            <person name="Hongo Y."/>
            <person name="Kimura K."/>
            <person name="Takaki Y."/>
            <person name="Yoshida Y."/>
            <person name="Baba S."/>
            <person name="Kobayashi G."/>
            <person name="Nagasaki K."/>
            <person name="Hano T."/>
            <person name="Tomaru Y."/>
        </authorList>
    </citation>
    <scope>NUCLEOTIDE SEQUENCE [LARGE SCALE GENOMIC DNA]</scope>
    <source>
        <strain evidence="1 2">NIES-3715</strain>
    </source>
</reference>
<dbReference type="Gene3D" id="3.90.550.10">
    <property type="entry name" value="Spore Coat Polysaccharide Biosynthesis Protein SpsA, Chain A"/>
    <property type="match status" value="1"/>
</dbReference>
<evidence type="ECO:0000313" key="2">
    <source>
        <dbReference type="Proteomes" id="UP001054902"/>
    </source>
</evidence>
<organism evidence="1 2">
    <name type="scientific">Chaetoceros tenuissimus</name>
    <dbReference type="NCBI Taxonomy" id="426638"/>
    <lineage>
        <taxon>Eukaryota</taxon>
        <taxon>Sar</taxon>
        <taxon>Stramenopiles</taxon>
        <taxon>Ochrophyta</taxon>
        <taxon>Bacillariophyta</taxon>
        <taxon>Coscinodiscophyceae</taxon>
        <taxon>Chaetocerotophycidae</taxon>
        <taxon>Chaetocerotales</taxon>
        <taxon>Chaetocerotaceae</taxon>
        <taxon>Chaetoceros</taxon>
    </lineage>
</organism>
<comment type="caution">
    <text evidence="1">The sequence shown here is derived from an EMBL/GenBank/DDBJ whole genome shotgun (WGS) entry which is preliminary data.</text>
</comment>
<accession>A0AAD3HB52</accession>
<protein>
    <submittedName>
        <fullName evidence="1">Uncharacterized protein</fullName>
    </submittedName>
</protein>
<gene>
    <name evidence="1" type="ORF">CTEN210_13104</name>
</gene>
<dbReference type="InterPro" id="IPR029044">
    <property type="entry name" value="Nucleotide-diphossugar_trans"/>
</dbReference>
<dbReference type="Proteomes" id="UP001054902">
    <property type="component" value="Unassembled WGS sequence"/>
</dbReference>
<evidence type="ECO:0000313" key="1">
    <source>
        <dbReference type="EMBL" id="GFH56628.1"/>
    </source>
</evidence>
<dbReference type="EMBL" id="BLLK01000055">
    <property type="protein sequence ID" value="GFH56628.1"/>
    <property type="molecule type" value="Genomic_DNA"/>
</dbReference>
<dbReference type="AlphaFoldDB" id="A0AAD3HB52"/>
<name>A0AAD3HB52_9STRA</name>
<sequence>METKGESLEQTRIVKLEDQSIRETFHVVQCLGGDAKGFLDEWEVNLKSILLNAPLDYNLNIHIICDEKACSAVENRLIAASLNSTKWRNEIVIHVKNVEKKIQEKEKIIQDVLVKAGATFDERIGIGGYLRLFAPDFIFQYTNDIGLSTALYMDTDVVLLSNLNGLIHSVKENTNHTFFSWRENSGFLVMNCFKFQNFFPLLNSVNFTKTNTKMSDQTMLAIFQENYPHLVGQLPMEWHNHIGHGYRAKPQKLIQKPNVGYLHFTGIDTGESYFSNQGLIKFCERGGRCQPSIQSHVTDFQKSWGLADYYIRITWEWVIFQGGTSRIDPKENEEFLTVVFQ</sequence>
<keyword evidence="2" id="KW-1185">Reference proteome</keyword>